<protein>
    <recommendedName>
        <fullName evidence="11">F-box domain-containing protein</fullName>
    </recommendedName>
</protein>
<feature type="domain" description="PX" evidence="8">
    <location>
        <begin position="617"/>
        <end position="753"/>
    </location>
</feature>
<dbReference type="PANTHER" id="PTHR20939">
    <property type="entry name" value="SORTING NEXIN 20, 21"/>
    <property type="match status" value="1"/>
</dbReference>
<gene>
    <name evidence="9" type="ORF">pipiens_015823</name>
</gene>
<name>A0ABD1CNT2_CULPP</name>
<dbReference type="InterPro" id="IPR039937">
    <property type="entry name" value="SNX20/SNX21"/>
</dbReference>
<dbReference type="Pfam" id="PF00787">
    <property type="entry name" value="PX"/>
    <property type="match status" value="1"/>
</dbReference>
<accession>A0ABD1CNT2</accession>
<dbReference type="SUPFAM" id="SSF81383">
    <property type="entry name" value="F-box domain"/>
    <property type="match status" value="1"/>
</dbReference>
<keyword evidence="6" id="KW-0472">Membrane</keyword>
<evidence type="ECO:0000256" key="6">
    <source>
        <dbReference type="ARBA" id="ARBA00023136"/>
    </source>
</evidence>
<feature type="domain" description="F-box" evidence="7">
    <location>
        <begin position="1"/>
        <end position="45"/>
    </location>
</feature>
<dbReference type="InterPro" id="IPR032675">
    <property type="entry name" value="LRR_dom_sf"/>
</dbReference>
<dbReference type="Pfam" id="PF12937">
    <property type="entry name" value="F-box-like"/>
    <property type="match status" value="1"/>
</dbReference>
<dbReference type="GO" id="GO:0015031">
    <property type="term" value="P:protein transport"/>
    <property type="evidence" value="ECO:0007669"/>
    <property type="project" value="UniProtKB-KW"/>
</dbReference>
<keyword evidence="10" id="KW-1185">Reference proteome</keyword>
<evidence type="ECO:0000313" key="9">
    <source>
        <dbReference type="EMBL" id="KAL1378085.1"/>
    </source>
</evidence>
<comment type="caution">
    <text evidence="9">The sequence shown here is derived from an EMBL/GenBank/DDBJ whole genome shotgun (WGS) entry which is preliminary data.</text>
</comment>
<evidence type="ECO:0000256" key="5">
    <source>
        <dbReference type="ARBA" id="ARBA00023121"/>
    </source>
</evidence>
<dbReference type="EMBL" id="JBEHCU010010519">
    <property type="protein sequence ID" value="KAL1378085.1"/>
    <property type="molecule type" value="Genomic_DNA"/>
</dbReference>
<dbReference type="GO" id="GO:0008289">
    <property type="term" value="F:lipid binding"/>
    <property type="evidence" value="ECO:0007669"/>
    <property type="project" value="UniProtKB-KW"/>
</dbReference>
<dbReference type="InterPro" id="IPR036871">
    <property type="entry name" value="PX_dom_sf"/>
</dbReference>
<evidence type="ECO:0000313" key="10">
    <source>
        <dbReference type="Proteomes" id="UP001562425"/>
    </source>
</evidence>
<dbReference type="Gene3D" id="3.30.1520.10">
    <property type="entry name" value="Phox-like domain"/>
    <property type="match status" value="1"/>
</dbReference>
<evidence type="ECO:0000259" key="7">
    <source>
        <dbReference type="PROSITE" id="PS50181"/>
    </source>
</evidence>
<sequence>MSYELLPLEVLEQILDNVKFSDLQNAALVCRQWCLAAEVLILRKSCLTVHDSLGGSQLEGLRQIGRNHVTICLRELNMWEEIRPALDVCRQKFRPRSIRISGILADHLNRFYCEYRDWVQDVEQVRVSLDDRFVYYFEELPAKYVLNFPKAKYLNWYECLYGAGEKTVTLNAPNLQEVVIDDSLDDTSVLKLPGCTKIDKLNCTFYTKKMEDIFDSPFSNLVQLWLCIYNELESVAFLDNLYNLVKLNLSITYSKNHMRELSWKVSESICKCHQLKHLQYIIIYDISPNCTVNLSKIAQNLVNLQSLDLGNLFIELTDQVLRFPSLKTMKLDGVDFANQSASIRLDAPALRSLSISARHLRRIHCINESLLRQLDADLETLKLEEAFLAHVVPFLQRFSNVRELTVANHNHHEKNADDSFPPTVHLTVDKLCFCNVGIRLECFRTVAAWSGLKELHLDNCFIGTGEEEESVVLTNVRQMRVSRVQLSDPVSKEFPIVLRGSEPVPFDDYDSEIYFSNFERILRAAKKVIVNSKMRSAIVGHRVSVETLNVATSGGGSVEDDPDSTVEAFEQSIWQRPSRRPLPTGGHVELCFEIPFARVLPSDPAPSSDGDAAGSSGTAVSAAAVTTSSTPSGKKYVIYDVNVRLDGPEPDPHPTSIERRYTHFLRLYDGLRKQCPQLLQGVAFPKKVLMGNFSAELIGERSAAFESFLDYIGDELRRACQLLDERRNEFAVPLLESTFRILNKIFLDKSKCVLLLLCRLVAACTTSPIPHPESEKWAELALRRYEHVCDTDLLVLYIPLLQTCLHLWWQRGRDRSLLEERLDEMGKKGIKVKGGPTLAQAIHALEPRAETT</sequence>
<evidence type="ECO:0000256" key="4">
    <source>
        <dbReference type="ARBA" id="ARBA00022927"/>
    </source>
</evidence>
<organism evidence="9 10">
    <name type="scientific">Culex pipiens pipiens</name>
    <name type="common">Northern house mosquito</name>
    <dbReference type="NCBI Taxonomy" id="38569"/>
    <lineage>
        <taxon>Eukaryota</taxon>
        <taxon>Metazoa</taxon>
        <taxon>Ecdysozoa</taxon>
        <taxon>Arthropoda</taxon>
        <taxon>Hexapoda</taxon>
        <taxon>Insecta</taxon>
        <taxon>Pterygota</taxon>
        <taxon>Neoptera</taxon>
        <taxon>Endopterygota</taxon>
        <taxon>Diptera</taxon>
        <taxon>Nematocera</taxon>
        <taxon>Culicoidea</taxon>
        <taxon>Culicidae</taxon>
        <taxon>Culicinae</taxon>
        <taxon>Culicini</taxon>
        <taxon>Culex</taxon>
        <taxon>Culex</taxon>
    </lineage>
</organism>
<dbReference type="InterPro" id="IPR001810">
    <property type="entry name" value="F-box_dom"/>
</dbReference>
<comment type="subcellular location">
    <subcellularLocation>
        <location evidence="1">Early endosome membrane</location>
        <topology evidence="1">Peripheral membrane protein</topology>
        <orientation evidence="1">Cytoplasmic side</orientation>
    </subcellularLocation>
</comment>
<keyword evidence="5" id="KW-0446">Lipid-binding</keyword>
<dbReference type="SMART" id="SM00256">
    <property type="entry name" value="FBOX"/>
    <property type="match status" value="1"/>
</dbReference>
<dbReference type="AlphaFoldDB" id="A0ABD1CNT2"/>
<proteinExistence type="predicted"/>
<reference evidence="9 10" key="1">
    <citation type="submission" date="2024-05" db="EMBL/GenBank/DDBJ databases">
        <title>Culex pipiens pipiens assembly and annotation.</title>
        <authorList>
            <person name="Alout H."/>
            <person name="Durand T."/>
        </authorList>
    </citation>
    <scope>NUCLEOTIDE SEQUENCE [LARGE SCALE GENOMIC DNA]</scope>
    <source>
        <strain evidence="9">HA-2024</strain>
        <tissue evidence="9">Whole body</tissue>
    </source>
</reference>
<evidence type="ECO:0000256" key="2">
    <source>
        <dbReference type="ARBA" id="ARBA00022448"/>
    </source>
</evidence>
<keyword evidence="2" id="KW-0813">Transport</keyword>
<dbReference type="PROSITE" id="PS50181">
    <property type="entry name" value="FBOX"/>
    <property type="match status" value="1"/>
</dbReference>
<evidence type="ECO:0008006" key="11">
    <source>
        <dbReference type="Google" id="ProtNLM"/>
    </source>
</evidence>
<dbReference type="SUPFAM" id="SSF52058">
    <property type="entry name" value="L domain-like"/>
    <property type="match status" value="1"/>
</dbReference>
<evidence type="ECO:0000259" key="8">
    <source>
        <dbReference type="PROSITE" id="PS50195"/>
    </source>
</evidence>
<dbReference type="InterPro" id="IPR001683">
    <property type="entry name" value="PX_dom"/>
</dbReference>
<dbReference type="GO" id="GO:0031901">
    <property type="term" value="C:early endosome membrane"/>
    <property type="evidence" value="ECO:0007669"/>
    <property type="project" value="UniProtKB-SubCell"/>
</dbReference>
<dbReference type="InterPro" id="IPR036047">
    <property type="entry name" value="F-box-like_dom_sf"/>
</dbReference>
<keyword evidence="4" id="KW-0653">Protein transport</keyword>
<keyword evidence="3" id="KW-0967">Endosome</keyword>
<dbReference type="SUPFAM" id="SSF64268">
    <property type="entry name" value="PX domain"/>
    <property type="match status" value="1"/>
</dbReference>
<evidence type="ECO:0000256" key="1">
    <source>
        <dbReference type="ARBA" id="ARBA00004469"/>
    </source>
</evidence>
<dbReference type="Gene3D" id="1.20.1280.50">
    <property type="match status" value="1"/>
</dbReference>
<dbReference type="Gene3D" id="3.80.10.10">
    <property type="entry name" value="Ribonuclease Inhibitor"/>
    <property type="match status" value="1"/>
</dbReference>
<dbReference type="Proteomes" id="UP001562425">
    <property type="component" value="Unassembled WGS sequence"/>
</dbReference>
<dbReference type="PANTHER" id="PTHR20939:SF11">
    <property type="entry name" value="LD12265P"/>
    <property type="match status" value="1"/>
</dbReference>
<evidence type="ECO:0000256" key="3">
    <source>
        <dbReference type="ARBA" id="ARBA00022753"/>
    </source>
</evidence>
<dbReference type="PROSITE" id="PS50195">
    <property type="entry name" value="PX"/>
    <property type="match status" value="1"/>
</dbReference>